<dbReference type="SUPFAM" id="SSF89069">
    <property type="entry name" value="N-terminal, cytoplasmic domain of anti-sigmaE factor RseA"/>
    <property type="match status" value="1"/>
</dbReference>
<dbReference type="InterPro" id="IPR036147">
    <property type="entry name" value="Anti-sigma_E_RseA_N_sf"/>
</dbReference>
<accession>A0A1K2H7F4</accession>
<sequence length="171" mass="18489">MQEKLSAMVDGEWDDHELEKLIASIDQDESCAQAWHDYHLISDAMRQQPVVSDCFLAKFSARLEAEPVVLAPSALRRRPAAPRKQWVALSMAASVALVSATAWYVGRAQGGSLPAAELQVAANQPAPRAAQNVDALNPYLQAHQAMVGNPGFSHRPVILTGAEAERAVAPR</sequence>
<dbReference type="PANTHER" id="PTHR38104:SF1">
    <property type="entry name" value="ANTI-SIGMA-E FACTOR RSEA"/>
    <property type="match status" value="1"/>
</dbReference>
<evidence type="ECO:0000313" key="3">
    <source>
        <dbReference type="EMBL" id="SFZ72521.1"/>
    </source>
</evidence>
<keyword evidence="1" id="KW-0472">Membrane</keyword>
<dbReference type="EMBL" id="FPKR01000002">
    <property type="protein sequence ID" value="SFZ72521.1"/>
    <property type="molecule type" value="Genomic_DNA"/>
</dbReference>
<reference evidence="3 4" key="1">
    <citation type="submission" date="2016-11" db="EMBL/GenBank/DDBJ databases">
        <authorList>
            <person name="Jaros S."/>
            <person name="Januszkiewicz K."/>
            <person name="Wedrychowicz H."/>
        </authorList>
    </citation>
    <scope>NUCLEOTIDE SEQUENCE [LARGE SCALE GENOMIC DNA]</scope>
    <source>
        <strain evidence="3 4">DSM 18899</strain>
    </source>
</reference>
<dbReference type="Gene3D" id="1.10.10.880">
    <property type="entry name" value="Anti sigma-E protein RseA, N-terminal domain"/>
    <property type="match status" value="1"/>
</dbReference>
<keyword evidence="1" id="KW-0812">Transmembrane</keyword>
<dbReference type="STRING" id="1121279.SAMN02745887_00654"/>
<dbReference type="PANTHER" id="PTHR38104">
    <property type="match status" value="1"/>
</dbReference>
<dbReference type="AlphaFoldDB" id="A0A1K2H7F4"/>
<protein>
    <submittedName>
        <fullName evidence="3">Sigma-E factor negative regulatory protein RseA</fullName>
    </submittedName>
</protein>
<gene>
    <name evidence="3" type="ORF">SAMN02745887_00654</name>
</gene>
<dbReference type="InterPro" id="IPR005572">
    <property type="entry name" value="Anti-sigma_E_RseA_N"/>
</dbReference>
<feature type="transmembrane region" description="Helical" evidence="1">
    <location>
        <begin position="86"/>
        <end position="105"/>
    </location>
</feature>
<proteinExistence type="predicted"/>
<dbReference type="Pfam" id="PF03872">
    <property type="entry name" value="RseA_N"/>
    <property type="match status" value="1"/>
</dbReference>
<dbReference type="InterPro" id="IPR052383">
    <property type="entry name" value="Anti-sigma-E_RseA-like"/>
</dbReference>
<keyword evidence="1" id="KW-1133">Transmembrane helix</keyword>
<evidence type="ECO:0000256" key="1">
    <source>
        <dbReference type="SAM" id="Phobius"/>
    </source>
</evidence>
<dbReference type="RefSeq" id="WP_084658107.1">
    <property type="nucleotide sequence ID" value="NZ_FPKR01000002.1"/>
</dbReference>
<dbReference type="Proteomes" id="UP000186513">
    <property type="component" value="Unassembled WGS sequence"/>
</dbReference>
<keyword evidence="4" id="KW-1185">Reference proteome</keyword>
<evidence type="ECO:0000313" key="4">
    <source>
        <dbReference type="Proteomes" id="UP000186513"/>
    </source>
</evidence>
<dbReference type="CDD" id="cd16328">
    <property type="entry name" value="RseA_N"/>
    <property type="match status" value="1"/>
</dbReference>
<dbReference type="GO" id="GO:0016989">
    <property type="term" value="F:sigma factor antagonist activity"/>
    <property type="evidence" value="ECO:0007669"/>
    <property type="project" value="InterPro"/>
</dbReference>
<evidence type="ECO:0000259" key="2">
    <source>
        <dbReference type="Pfam" id="PF03872"/>
    </source>
</evidence>
<organism evidence="3 4">
    <name type="scientific">Chitinimonas taiwanensis DSM 18899</name>
    <dbReference type="NCBI Taxonomy" id="1121279"/>
    <lineage>
        <taxon>Bacteria</taxon>
        <taxon>Pseudomonadati</taxon>
        <taxon>Pseudomonadota</taxon>
        <taxon>Betaproteobacteria</taxon>
        <taxon>Neisseriales</taxon>
        <taxon>Chitinibacteraceae</taxon>
        <taxon>Chitinimonas</taxon>
    </lineage>
</organism>
<name>A0A1K2H7F4_9NEIS</name>
<feature type="domain" description="Anti sigma-E protein RseA N-terminal" evidence="2">
    <location>
        <begin position="2"/>
        <end position="84"/>
    </location>
</feature>
<dbReference type="OrthoDB" id="8561243at2"/>